<feature type="compositionally biased region" description="Basic and acidic residues" evidence="8">
    <location>
        <begin position="2014"/>
        <end position="2028"/>
    </location>
</feature>
<feature type="compositionally biased region" description="Polar residues" evidence="8">
    <location>
        <begin position="770"/>
        <end position="787"/>
    </location>
</feature>
<feature type="compositionally biased region" description="Low complexity" evidence="8">
    <location>
        <begin position="1077"/>
        <end position="1089"/>
    </location>
</feature>
<feature type="region of interest" description="Disordered" evidence="8">
    <location>
        <begin position="997"/>
        <end position="1092"/>
    </location>
</feature>
<dbReference type="GO" id="GO:0051015">
    <property type="term" value="F:actin filament binding"/>
    <property type="evidence" value="ECO:0007669"/>
    <property type="project" value="Ensembl"/>
</dbReference>
<dbReference type="PANTHER" id="PTHR17271:SF10">
    <property type="entry name" value="TRIO AND F-ACTIN-BINDING PROTEIN"/>
    <property type="match status" value="1"/>
</dbReference>
<dbReference type="GO" id="GO:0015629">
    <property type="term" value="C:actin cytoskeleton"/>
    <property type="evidence" value="ECO:0007669"/>
    <property type="project" value="Ensembl"/>
</dbReference>
<dbReference type="Ensembl" id="ENSMLUT00000014288.2">
    <property type="protein sequence ID" value="ENSMLUP00000012996.2"/>
    <property type="gene ID" value="ENSMLUG00000014283.2"/>
</dbReference>
<feature type="compositionally biased region" description="Polar residues" evidence="8">
    <location>
        <begin position="794"/>
        <end position="817"/>
    </location>
</feature>
<dbReference type="STRING" id="59463.ENSMLUP00000012996"/>
<dbReference type="InterPro" id="IPR011993">
    <property type="entry name" value="PH-like_dom_sf"/>
</dbReference>
<sequence length="2324" mass="255162">MEGEAGNASCAHCEANVLAQSCCQNCFHPEEAYRARHQEPGSPPGAEAPYCDLPRRPPASEDLHRASASGCQSAVGLGLGPESERRPVTGLPAEGPSATPRSRSWDSEAVPYLEGPASSLCSFDEGPDSGTSSSPDCDAPDDTSNSSSVDWDVVKRQEEAPGGDEITEMIPRKLQEGSRADSTHRAPSVLTRSPVGGDTASQRKEVDGVIARGHLGPWARLTLLAQVLIIVTVSSNDGAGVLSMQPALHTSPTGPESHVTPAPTAWALPSLLHCVAPDLHFQHRQGSGIWARASRSYPGGQAWLPMAPSTLECAARAQLLRPPWGRTRLARCNCPRERWRNLIRAVAVAEEGTEKENTRSQLLVWVSVWTAMPFTDRGELGRRCKQCGPGWIQSPGRGVDSGKRCRAGCSVMGKPEQRAAAAFGRIKTGNCESNWPGGQGGPRATSHFAKHALPSPCIASSLLDPGGGSRSAGQHWAKLRGESGHFLERHRASSATPQSGPRSTTPQASSLHRSAQRDAAQTASIQLDAPRASSPSQTAQRDNPRTSSTQQDTHRASSTQQSTPRTASPSRITQRDNSRTSSTQRSNPRVSSSPRAAQQDNSRTSSTQQDNPQTSFSACTSQQENSRTSCAQRDNPRASPNRTTQRENSRSSCAQRDNPRGSSPNRTTQRENSRTSCAQRDNPRGSSPNRTTQRENSRTSCAQKDNPRGSSPNRTTQRENSRTSCAQRDNPRGPSPNRTTQRENSRTSCAQRDNPRGPSPNRTTQRENSRSSCVQRDNPRASSLNRTTQRENSRTSCTQQNTPRTSSTQRNNPQSSSFRRDHPGSSSPQCCTPKNNPRPSSPHRSTQRNNPRNPSPHRTNKDIPWASFPLRPTQSDGPRTSSPSRSKQSEVPWASIALRPTQADRPQTSSPTKPAQRDSPQSSSGPPQHSSPARASSSSHNPGPHGAPRTSTPLYLTRGASQTSFESSQPPCAVCIGHRDAPRASSPPRYLQYDPFPFFPDPHASESESTHHEPPYIPPAVCIGHRDAPRASSPPRHTQFDPFPFLPDTSDAENQSPQHDPPQFPPPVCIGYRDAPRASSPPRQAPEPSLLFQDFPRASTESLVPSTDSLHEPPHIPTPVCIGHRDAPYFTSPPRQAPEPSLFFQDPPGTSMESLAPSTDSLHGSPMLPPQVCIGHRDAPRASSPPRHPPSDLALLAPSPPPGSSGGSRGSAPPGETRHNLEREEYTVLADLPPPRRLAQREPGPQGSNGGRTRSPGRAEVERLFGQERRKSEAPGTFQARDEGRSQRPSQGQSQLLRRQSSPALSREVTTPLAKQAEPARRSRAEAPPPRRPGGDLRLQGSSPPPRTSARTSERERRTEKPPERGREGPRQPPGGWQSQEELPGAPGPHRHLERGWSSQEEGPGLGGWQGLGEPSGGATRALEGTWRGPLRESEESWGQSEAWEKPPSNGVQKPELFGPPQPMSLPENTREGPAEFSNSWRPETDTAMGRGTEGACPHLHGPERRLELDWRDLLSLLGMPREGAWARPEEPTLASRLPRLDWEGLLELLQAQLPRKDPAGHWGGPLTAPGPELGSPGTKHALERERQSQPAGWAEATLVNGHSPEQGPQSLAQLPSPACTSTQWPKTKVTSGPETSTTAGLETSQLGSRSPAEGPSSADWEVTPEASVEEEPRGDSLTGQKRADSANKHLEGEAGERGSGCVCVCFQLPSSPPTPLSHATRSLHATRHLGLPDLLNFKKGWMSILDEPGEPLLPHPADDAQSTSEWKKHWFVLTDSSLKYYRDSTAEEADELDGEIDLRSCTDVTEYAVQRNYGFQIHTKDAVYTLSAMTSGIRRNWIEALRKTVRPISAPDVTKLSDCNKENTLHSYSTQKGSLKVGEQRAGSEVISRGSPRKADGQRPSLDYVELSPLSQGSPQRARTPARTLDRPAKQEELERDLAHRSEERRKWFEAVDSRATETPAGEGPRRGLGAPLTEDQQSRLSEEIEKKWQELEKLPLRENKRVPLTALLNQSRGERRGPPSDSHEALEKEVLSLRAQLEAWRLQGEAPQGAPRSQEDGHIPPGYISQEAWERSLAEMESSHQQVMEELQRHHERELQRLQQEKEWLLAEETAATASAIEAMKKAYQEELSRELNKTRSLQQGPDGLRKQHQSDMEALKRELQVLSEQYSQKCLEIGTLTQQAEEREHTLRCCQQEGQELLRHNQELHARLSEEIDRLRGFIASQGTGSGCGRNERSSCELEVLLRVKENELQYLKKEVQCLRDELQMMQKDKRFTSGKYQDVYVELNHIKTRSEREIEQLKEHLRLAMAALQEKEAMRNSVAE</sequence>
<evidence type="ECO:0000256" key="2">
    <source>
        <dbReference type="ARBA" id="ARBA00022490"/>
    </source>
</evidence>
<feature type="compositionally biased region" description="Gly residues" evidence="8">
    <location>
        <begin position="1404"/>
        <end position="1416"/>
    </location>
</feature>
<evidence type="ECO:0000256" key="1">
    <source>
        <dbReference type="ARBA" id="ARBA00004245"/>
    </source>
</evidence>
<feature type="region of interest" description="Disordered" evidence="8">
    <location>
        <begin position="1129"/>
        <end position="1505"/>
    </location>
</feature>
<evidence type="ECO:0000256" key="6">
    <source>
        <dbReference type="ARBA" id="ARBA00023212"/>
    </source>
</evidence>
<feature type="compositionally biased region" description="Polar residues" evidence="8">
    <location>
        <begin position="1607"/>
        <end position="1649"/>
    </location>
</feature>
<name>G1PPP7_MYOLU</name>
<dbReference type="FunFam" id="2.30.29.30:FF:000133">
    <property type="entry name" value="myosin phosphatase Rho-interacting protein isoform X1"/>
    <property type="match status" value="1"/>
</dbReference>
<dbReference type="InParanoid" id="G1PPP7"/>
<dbReference type="GO" id="GO:0031625">
    <property type="term" value="F:ubiquitin protein ligase binding"/>
    <property type="evidence" value="ECO:0007669"/>
    <property type="project" value="Ensembl"/>
</dbReference>
<feature type="compositionally biased region" description="Polar residues" evidence="8">
    <location>
        <begin position="1151"/>
        <end position="1162"/>
    </location>
</feature>
<feature type="compositionally biased region" description="Polar residues" evidence="8">
    <location>
        <begin position="824"/>
        <end position="852"/>
    </location>
</feature>
<dbReference type="eggNOG" id="KOG4807">
    <property type="taxonomic scope" value="Eukaryota"/>
</dbReference>
<keyword evidence="5" id="KW-0009">Actin-binding</keyword>
<dbReference type="GO" id="GO:1900026">
    <property type="term" value="P:positive regulation of substrate adhesion-dependent cell spreading"/>
    <property type="evidence" value="ECO:0007669"/>
    <property type="project" value="Ensembl"/>
</dbReference>
<feature type="compositionally biased region" description="Polar residues" evidence="8">
    <location>
        <begin position="579"/>
        <end position="643"/>
    </location>
</feature>
<dbReference type="PANTHER" id="PTHR17271">
    <property type="entry name" value="PLECKSTRIN HOMOLOGY PH DOMAIN-CONTAINING PROTEIN"/>
    <property type="match status" value="1"/>
</dbReference>
<feature type="compositionally biased region" description="Polar residues" evidence="8">
    <location>
        <begin position="698"/>
        <end position="715"/>
    </location>
</feature>
<dbReference type="GO" id="GO:0007605">
    <property type="term" value="P:sensory perception of sound"/>
    <property type="evidence" value="ECO:0007669"/>
    <property type="project" value="Ensembl"/>
</dbReference>
<evidence type="ECO:0000259" key="9">
    <source>
        <dbReference type="PROSITE" id="PS50003"/>
    </source>
</evidence>
<feature type="compositionally biased region" description="Polar residues" evidence="8">
    <location>
        <begin position="493"/>
        <end position="525"/>
    </location>
</feature>
<dbReference type="PROSITE" id="PS50003">
    <property type="entry name" value="PH_DOMAIN"/>
    <property type="match status" value="1"/>
</dbReference>
<feature type="compositionally biased region" description="Basic and acidic residues" evidence="8">
    <location>
        <begin position="1003"/>
        <end position="1014"/>
    </location>
</feature>
<evidence type="ECO:0000256" key="8">
    <source>
        <dbReference type="SAM" id="MobiDB-lite"/>
    </source>
</evidence>
<evidence type="ECO:0000313" key="10">
    <source>
        <dbReference type="Ensembl" id="ENSMLUP00000012996.2"/>
    </source>
</evidence>
<feature type="region of interest" description="Disordered" evidence="8">
    <location>
        <begin position="1871"/>
        <end position="1979"/>
    </location>
</feature>
<feature type="coiled-coil region" evidence="7">
    <location>
        <begin position="2245"/>
        <end position="2318"/>
    </location>
</feature>
<proteinExistence type="predicted"/>
<gene>
    <name evidence="10" type="primary">TRIOBP</name>
</gene>
<dbReference type="GO" id="GO:0120044">
    <property type="term" value="C:stereocilium base"/>
    <property type="evidence" value="ECO:0007669"/>
    <property type="project" value="Ensembl"/>
</dbReference>
<feature type="region of interest" description="Disordered" evidence="8">
    <location>
        <begin position="1556"/>
        <end position="1684"/>
    </location>
</feature>
<dbReference type="GeneTree" id="ENSGT00940000157340"/>
<feature type="compositionally biased region" description="Polar residues" evidence="8">
    <location>
        <begin position="904"/>
        <end position="913"/>
    </location>
</feature>
<feature type="compositionally biased region" description="Polar residues" evidence="8">
    <location>
        <begin position="533"/>
        <end position="572"/>
    </location>
</feature>
<feature type="region of interest" description="Disordered" evidence="8">
    <location>
        <begin position="35"/>
        <end position="153"/>
    </location>
</feature>
<keyword evidence="3" id="KW-0597">Phosphoprotein</keyword>
<accession>G1PPP7</accession>
<evidence type="ECO:0000313" key="11">
    <source>
        <dbReference type="Proteomes" id="UP000001074"/>
    </source>
</evidence>
<dbReference type="FunCoup" id="G1PPP7">
    <property type="interactions" value="82"/>
</dbReference>
<feature type="compositionally biased region" description="Polar residues" evidence="8">
    <location>
        <begin position="650"/>
        <end position="667"/>
    </location>
</feature>
<evidence type="ECO:0000256" key="7">
    <source>
        <dbReference type="SAM" id="Coils"/>
    </source>
</evidence>
<feature type="compositionally biased region" description="Polar residues" evidence="8">
    <location>
        <begin position="674"/>
        <end position="691"/>
    </location>
</feature>
<keyword evidence="2" id="KW-0963">Cytoplasm</keyword>
<feature type="compositionally biased region" description="Basic and acidic residues" evidence="8">
    <location>
        <begin position="53"/>
        <end position="65"/>
    </location>
</feature>
<organism evidence="10 11">
    <name type="scientific">Myotis lucifugus</name>
    <name type="common">Little brown bat</name>
    <dbReference type="NCBI Taxonomy" id="59463"/>
    <lineage>
        <taxon>Eukaryota</taxon>
        <taxon>Metazoa</taxon>
        <taxon>Chordata</taxon>
        <taxon>Craniata</taxon>
        <taxon>Vertebrata</taxon>
        <taxon>Euteleostomi</taxon>
        <taxon>Mammalia</taxon>
        <taxon>Eutheria</taxon>
        <taxon>Laurasiatheria</taxon>
        <taxon>Chiroptera</taxon>
        <taxon>Yangochiroptera</taxon>
        <taxon>Vespertilionidae</taxon>
        <taxon>Myotis</taxon>
    </lineage>
</organism>
<dbReference type="Pfam" id="PF00169">
    <property type="entry name" value="PH"/>
    <property type="match status" value="1"/>
</dbReference>
<keyword evidence="11" id="KW-1185">Reference proteome</keyword>
<dbReference type="InterPro" id="IPR052223">
    <property type="entry name" value="Actin_Cytoskeleton_Reg"/>
</dbReference>
<reference evidence="10" key="2">
    <citation type="submission" date="2025-08" db="UniProtKB">
        <authorList>
            <consortium name="Ensembl"/>
        </authorList>
    </citation>
    <scope>IDENTIFICATION</scope>
</reference>
<dbReference type="InterPro" id="IPR039597">
    <property type="entry name" value="M-RIP_PH"/>
</dbReference>
<feature type="compositionally biased region" description="Polar residues" evidence="8">
    <location>
        <begin position="872"/>
        <end position="886"/>
    </location>
</feature>
<dbReference type="GO" id="GO:0060088">
    <property type="term" value="P:auditory receptor cell stereocilium organization"/>
    <property type="evidence" value="ECO:0007669"/>
    <property type="project" value="Ensembl"/>
</dbReference>
<feature type="region of interest" description="Disordered" evidence="8">
    <location>
        <begin position="2007"/>
        <end position="2028"/>
    </location>
</feature>
<reference evidence="10 11" key="1">
    <citation type="journal article" date="2011" name="Nature">
        <title>A high-resolution map of human evolutionary constraint using 29 mammals.</title>
        <authorList>
            <person name="Lindblad-Toh K."/>
            <person name="Garber M."/>
            <person name="Zuk O."/>
            <person name="Lin M.F."/>
            <person name="Parker B.J."/>
            <person name="Washietl S."/>
            <person name="Kheradpour P."/>
            <person name="Ernst J."/>
            <person name="Jordan G."/>
            <person name="Mauceli E."/>
            <person name="Ward L.D."/>
            <person name="Lowe C.B."/>
            <person name="Holloway A.K."/>
            <person name="Clamp M."/>
            <person name="Gnerre S."/>
            <person name="Alfoldi J."/>
            <person name="Beal K."/>
            <person name="Chang J."/>
            <person name="Clawson H."/>
            <person name="Cuff J."/>
            <person name="Di Palma F."/>
            <person name="Fitzgerald S."/>
            <person name="Flicek P."/>
            <person name="Guttman M."/>
            <person name="Hubisz M.J."/>
            <person name="Jaffe D.B."/>
            <person name="Jungreis I."/>
            <person name="Kent W.J."/>
            <person name="Kostka D."/>
            <person name="Lara M."/>
            <person name="Martins A.L."/>
            <person name="Massingham T."/>
            <person name="Moltke I."/>
            <person name="Raney B.J."/>
            <person name="Rasmussen M.D."/>
            <person name="Robinson J."/>
            <person name="Stark A."/>
            <person name="Vilella A.J."/>
            <person name="Wen J."/>
            <person name="Xie X."/>
            <person name="Zody M.C."/>
            <person name="Baldwin J."/>
            <person name="Bloom T."/>
            <person name="Chin C.W."/>
            <person name="Heiman D."/>
            <person name="Nicol R."/>
            <person name="Nusbaum C."/>
            <person name="Young S."/>
            <person name="Wilkinson J."/>
            <person name="Worley K.C."/>
            <person name="Kovar C.L."/>
            <person name="Muzny D.M."/>
            <person name="Gibbs R.A."/>
            <person name="Cree A."/>
            <person name="Dihn H.H."/>
            <person name="Fowler G."/>
            <person name="Jhangiani S."/>
            <person name="Joshi V."/>
            <person name="Lee S."/>
            <person name="Lewis L.R."/>
            <person name="Nazareth L.V."/>
            <person name="Okwuonu G."/>
            <person name="Santibanez J."/>
            <person name="Warren W.C."/>
            <person name="Mardis E.R."/>
            <person name="Weinstock G.M."/>
            <person name="Wilson R.K."/>
            <person name="Delehaunty K."/>
            <person name="Dooling D."/>
            <person name="Fronik C."/>
            <person name="Fulton L."/>
            <person name="Fulton B."/>
            <person name="Graves T."/>
            <person name="Minx P."/>
            <person name="Sodergren E."/>
            <person name="Birney E."/>
            <person name="Margulies E.H."/>
            <person name="Herrero J."/>
            <person name="Green E.D."/>
            <person name="Haussler D."/>
            <person name="Siepel A."/>
            <person name="Goldman N."/>
            <person name="Pollard K.S."/>
            <person name="Pedersen J.S."/>
            <person name="Lander E.S."/>
            <person name="Kellis M."/>
        </authorList>
    </citation>
    <scope>NUCLEOTIDE SEQUENCE [LARGE SCALE GENOMIC DNA]</scope>
</reference>
<dbReference type="EMBL" id="AAPE02044877">
    <property type="status" value="NOT_ANNOTATED_CDS"/>
    <property type="molecule type" value="Genomic_DNA"/>
</dbReference>
<dbReference type="InterPro" id="IPR001849">
    <property type="entry name" value="PH_domain"/>
</dbReference>
<dbReference type="CDD" id="cd13275">
    <property type="entry name" value="PH_M-RIP"/>
    <property type="match status" value="1"/>
</dbReference>
<evidence type="ECO:0000256" key="3">
    <source>
        <dbReference type="ARBA" id="ARBA00022553"/>
    </source>
</evidence>
<feature type="compositionally biased region" description="Low complexity" evidence="8">
    <location>
        <begin position="1287"/>
        <end position="1307"/>
    </location>
</feature>
<dbReference type="Gene3D" id="2.30.29.30">
    <property type="entry name" value="Pleckstrin-homology domain (PH domain)/Phosphotyrosine-binding domain (PTB)"/>
    <property type="match status" value="1"/>
</dbReference>
<feature type="compositionally biased region" description="Basic and acidic residues" evidence="8">
    <location>
        <begin position="171"/>
        <end position="184"/>
    </location>
</feature>
<feature type="region of interest" description="Disordered" evidence="8">
    <location>
        <begin position="2045"/>
        <end position="2064"/>
    </location>
</feature>
<dbReference type="HOGENOM" id="CLU_231134_0_0_1"/>
<feature type="domain" description="PH" evidence="9">
    <location>
        <begin position="1736"/>
        <end position="1847"/>
    </location>
</feature>
<dbReference type="OMA" id="NSRTSCA"/>
<feature type="region of interest" description="Disordered" evidence="8">
    <location>
        <begin position="428"/>
        <end position="448"/>
    </location>
</feature>
<feature type="compositionally biased region" description="Basic and acidic residues" evidence="8">
    <location>
        <begin position="1216"/>
        <end position="1226"/>
    </location>
</feature>
<feature type="compositionally biased region" description="Pro residues" evidence="8">
    <location>
        <begin position="1059"/>
        <end position="1068"/>
    </location>
</feature>
<keyword evidence="6" id="KW-0206">Cytoskeleton</keyword>
<keyword evidence="4 7" id="KW-0175">Coiled coil</keyword>
<feature type="compositionally biased region" description="Basic and acidic residues" evidence="8">
    <location>
        <begin position="1352"/>
        <end position="1370"/>
    </location>
</feature>
<feature type="compositionally biased region" description="Basic and acidic residues" evidence="8">
    <location>
        <begin position="1925"/>
        <end position="1957"/>
    </location>
</feature>
<feature type="region of interest" description="Disordered" evidence="8">
    <location>
        <begin position="171"/>
        <end position="202"/>
    </location>
</feature>
<dbReference type="EMBL" id="AAPE02044879">
    <property type="status" value="NOT_ANNOTATED_CDS"/>
    <property type="molecule type" value="Genomic_DNA"/>
</dbReference>
<dbReference type="EMBL" id="AAPE02044878">
    <property type="status" value="NOT_ANNOTATED_CDS"/>
    <property type="molecule type" value="Genomic_DNA"/>
</dbReference>
<reference evidence="10" key="3">
    <citation type="submission" date="2025-09" db="UniProtKB">
        <authorList>
            <consortium name="Ensembl"/>
        </authorList>
    </citation>
    <scope>IDENTIFICATION</scope>
</reference>
<comment type="subcellular location">
    <subcellularLocation>
        <location evidence="1">Cytoplasm</location>
        <location evidence="1">Cytoskeleton</location>
    </subcellularLocation>
</comment>
<feature type="compositionally biased region" description="Basic and acidic residues" evidence="8">
    <location>
        <begin position="1257"/>
        <end position="1273"/>
    </location>
</feature>
<feature type="region of interest" description="Disordered" evidence="8">
    <location>
        <begin position="488"/>
        <end position="954"/>
    </location>
</feature>
<protein>
    <submittedName>
        <fullName evidence="10">TRIO and F-actin binding protein</fullName>
    </submittedName>
</protein>
<dbReference type="SUPFAM" id="SSF50729">
    <property type="entry name" value="PH domain-like"/>
    <property type="match status" value="1"/>
</dbReference>
<evidence type="ECO:0000256" key="5">
    <source>
        <dbReference type="ARBA" id="ARBA00023203"/>
    </source>
</evidence>
<dbReference type="Proteomes" id="UP000001074">
    <property type="component" value="Unassembled WGS sequence"/>
</dbReference>
<feature type="coiled-coil region" evidence="7">
    <location>
        <begin position="2075"/>
        <end position="2175"/>
    </location>
</feature>
<dbReference type="SMART" id="SM00233">
    <property type="entry name" value="PH"/>
    <property type="match status" value="1"/>
</dbReference>
<evidence type="ECO:0000256" key="4">
    <source>
        <dbReference type="ARBA" id="ARBA00023054"/>
    </source>
</evidence>
<feature type="compositionally biased region" description="Low complexity" evidence="8">
    <location>
        <begin position="919"/>
        <end position="942"/>
    </location>
</feature>
<feature type="compositionally biased region" description="Low complexity" evidence="8">
    <location>
        <begin position="1181"/>
        <end position="1197"/>
    </location>
</feature>